<dbReference type="GO" id="GO:0016491">
    <property type="term" value="F:oxidoreductase activity"/>
    <property type="evidence" value="ECO:0007669"/>
    <property type="project" value="UniProtKB-KW"/>
</dbReference>
<dbReference type="EMBL" id="FRCY01000021">
    <property type="protein sequence ID" value="SHN33237.1"/>
    <property type="molecule type" value="Genomic_DNA"/>
</dbReference>
<keyword evidence="3" id="KW-0560">Oxidoreductase</keyword>
<dbReference type="Pfam" id="PF12831">
    <property type="entry name" value="FAD_oxidored"/>
    <property type="match status" value="1"/>
</dbReference>
<name>A0A1M7QP07_9BACT</name>
<evidence type="ECO:0000256" key="3">
    <source>
        <dbReference type="ARBA" id="ARBA00023002"/>
    </source>
</evidence>
<evidence type="ECO:0000256" key="4">
    <source>
        <dbReference type="ARBA" id="ARBA00023004"/>
    </source>
</evidence>
<gene>
    <name evidence="6" type="ORF">SAMN04488057_12140</name>
</gene>
<evidence type="ECO:0000256" key="2">
    <source>
        <dbReference type="ARBA" id="ARBA00022723"/>
    </source>
</evidence>
<keyword evidence="7" id="KW-1185">Reference proteome</keyword>
<proteinExistence type="predicted"/>
<keyword evidence="4" id="KW-0408">Iron</keyword>
<dbReference type="GO" id="GO:0046872">
    <property type="term" value="F:metal ion binding"/>
    <property type="evidence" value="ECO:0007669"/>
    <property type="project" value="UniProtKB-KW"/>
</dbReference>
<keyword evidence="1" id="KW-0004">4Fe-4S</keyword>
<dbReference type="GO" id="GO:0051539">
    <property type="term" value="F:4 iron, 4 sulfur cluster binding"/>
    <property type="evidence" value="ECO:0007669"/>
    <property type="project" value="UniProtKB-KW"/>
</dbReference>
<dbReference type="Gene3D" id="3.50.50.60">
    <property type="entry name" value="FAD/NAD(P)-binding domain"/>
    <property type="match status" value="1"/>
</dbReference>
<dbReference type="PANTHER" id="PTHR43498">
    <property type="entry name" value="FERREDOXIN:COB-COM HETERODISULFIDE REDUCTASE SUBUNIT A"/>
    <property type="match status" value="1"/>
</dbReference>
<evidence type="ECO:0000313" key="6">
    <source>
        <dbReference type="EMBL" id="SHN33237.1"/>
    </source>
</evidence>
<evidence type="ECO:0000256" key="1">
    <source>
        <dbReference type="ARBA" id="ARBA00022485"/>
    </source>
</evidence>
<dbReference type="Proteomes" id="UP000184513">
    <property type="component" value="Unassembled WGS sequence"/>
</dbReference>
<keyword evidence="5" id="KW-0411">Iron-sulfur</keyword>
<sequence>MAGSFVRSNQMKMKRREMIARMGALSVGLTAPQLSKGERLASPYRVQKQKIETDILIVGGGTAGVVAAIQAGRAGAKTTLIESGSQLGGTTTTGGVSFPGIFHAWGKQIIGGIGWELVLEAVELNDDILPNFSIIPNNDTIRHWRHQVTVNKSLYALLAEEKCREAGVAIHYYETPTSIKQNKGKWTVETVGKGIANEISCNQIIDCSGNAAAASIAGFPLLREADTQPGSFIFRIGGYDFESLDLSQIPKEYHSRLRQNMLINEDVKVESSVNNFPPTVPYNYVYVPGADSSTAELHTKANIEGRASLLELIRTLRKFPGCEKLKLMDAQTETAVRETFRIDGLYKISHEDYVSGRVFDDSLSYSFYPIDLHRDGESIYQEFLKEDVVATIPLRALIPKGSQNFLVAGRCLSSDRLANSALRVQASCMGMGQAAAAAAVLAIKHKVTPAQVPLDELKALLKEHGGIVPEV</sequence>
<evidence type="ECO:0000256" key="5">
    <source>
        <dbReference type="ARBA" id="ARBA00023014"/>
    </source>
</evidence>
<dbReference type="AlphaFoldDB" id="A0A1M7QP07"/>
<accession>A0A1M7QP07</accession>
<keyword evidence="2" id="KW-0479">Metal-binding</keyword>
<reference evidence="6 7" key="1">
    <citation type="submission" date="2016-11" db="EMBL/GenBank/DDBJ databases">
        <authorList>
            <person name="Jaros S."/>
            <person name="Januszkiewicz K."/>
            <person name="Wedrychowicz H."/>
        </authorList>
    </citation>
    <scope>NUCLEOTIDE SEQUENCE [LARGE SCALE GENOMIC DNA]</scope>
    <source>
        <strain evidence="6 7">CGMCC 1.6102</strain>
    </source>
</reference>
<dbReference type="SUPFAM" id="SSF51905">
    <property type="entry name" value="FAD/NAD(P)-binding domain"/>
    <property type="match status" value="1"/>
</dbReference>
<protein>
    <submittedName>
        <fullName evidence="6">FAD dependent oxidoreductase</fullName>
    </submittedName>
</protein>
<evidence type="ECO:0000313" key="7">
    <source>
        <dbReference type="Proteomes" id="UP000184513"/>
    </source>
</evidence>
<dbReference type="InterPro" id="IPR036188">
    <property type="entry name" value="FAD/NAD-bd_sf"/>
</dbReference>
<dbReference type="STRING" id="388280.SAMN04488057_12140"/>
<dbReference type="PANTHER" id="PTHR43498:SF1">
    <property type="entry name" value="COB--COM HETERODISULFIDE REDUCTASE IRON-SULFUR SUBUNIT A"/>
    <property type="match status" value="1"/>
</dbReference>
<organism evidence="6 7">
    <name type="scientific">Cyclobacterium lianum</name>
    <dbReference type="NCBI Taxonomy" id="388280"/>
    <lineage>
        <taxon>Bacteria</taxon>
        <taxon>Pseudomonadati</taxon>
        <taxon>Bacteroidota</taxon>
        <taxon>Cytophagia</taxon>
        <taxon>Cytophagales</taxon>
        <taxon>Cyclobacteriaceae</taxon>
        <taxon>Cyclobacterium</taxon>
    </lineage>
</organism>
<dbReference type="InterPro" id="IPR039650">
    <property type="entry name" value="HdrA-like"/>
</dbReference>